<comment type="caution">
    <text evidence="3">The sequence shown here is derived from an EMBL/GenBank/DDBJ whole genome shotgun (WGS) entry which is preliminary data.</text>
</comment>
<evidence type="ECO:0000313" key="3">
    <source>
        <dbReference type="EMBL" id="TGG92505.1"/>
    </source>
</evidence>
<dbReference type="InterPro" id="IPR049945">
    <property type="entry name" value="AAA_22"/>
</dbReference>
<feature type="domain" description="ORC1/DEAH AAA+ ATPase" evidence="2">
    <location>
        <begin position="46"/>
        <end position="157"/>
    </location>
</feature>
<dbReference type="EMBL" id="SRMF01000005">
    <property type="protein sequence ID" value="TGG92505.1"/>
    <property type="molecule type" value="Genomic_DNA"/>
</dbReference>
<feature type="region of interest" description="Disordered" evidence="1">
    <location>
        <begin position="1"/>
        <end position="20"/>
    </location>
</feature>
<gene>
    <name evidence="3" type="ORF">E4656_13620</name>
</gene>
<evidence type="ECO:0000313" key="4">
    <source>
        <dbReference type="Proteomes" id="UP000297475"/>
    </source>
</evidence>
<dbReference type="RefSeq" id="WP_135483838.1">
    <property type="nucleotide sequence ID" value="NZ_SRMF01000005.1"/>
</dbReference>
<dbReference type="InterPro" id="IPR027417">
    <property type="entry name" value="P-loop_NTPase"/>
</dbReference>
<evidence type="ECO:0000259" key="2">
    <source>
        <dbReference type="Pfam" id="PF13401"/>
    </source>
</evidence>
<evidence type="ECO:0000256" key="1">
    <source>
        <dbReference type="SAM" id="MobiDB-lite"/>
    </source>
</evidence>
<name>A0A4Z0WCA9_9GAMM</name>
<proteinExistence type="predicted"/>
<dbReference type="SUPFAM" id="SSF52540">
    <property type="entry name" value="P-loop containing nucleoside triphosphate hydrolases"/>
    <property type="match status" value="1"/>
</dbReference>
<dbReference type="Pfam" id="PF13401">
    <property type="entry name" value="AAA_22"/>
    <property type="match status" value="1"/>
</dbReference>
<dbReference type="Proteomes" id="UP000297475">
    <property type="component" value="Unassembled WGS sequence"/>
</dbReference>
<organism evidence="3 4">
    <name type="scientific">Natronospirillum operosum</name>
    <dbReference type="NCBI Taxonomy" id="2759953"/>
    <lineage>
        <taxon>Bacteria</taxon>
        <taxon>Pseudomonadati</taxon>
        <taxon>Pseudomonadota</taxon>
        <taxon>Gammaproteobacteria</taxon>
        <taxon>Oceanospirillales</taxon>
        <taxon>Natronospirillaceae</taxon>
        <taxon>Natronospirillum</taxon>
    </lineage>
</organism>
<dbReference type="Gene3D" id="3.40.50.300">
    <property type="entry name" value="P-loop containing nucleotide triphosphate hydrolases"/>
    <property type="match status" value="1"/>
</dbReference>
<protein>
    <submittedName>
        <fullName evidence="3">AAA family ATPase</fullName>
    </submittedName>
</protein>
<accession>A0A4Z0WCA9</accession>
<dbReference type="InterPro" id="IPR052026">
    <property type="entry name" value="ExeA_AAA_ATPase_DNA-bind"/>
</dbReference>
<dbReference type="AlphaFoldDB" id="A0A4Z0WCA9"/>
<sequence>MTTQQSLTQNLNPVNPHSGLTTAPLQNVGLCNEALERALDRPAHLPGLVAFYGPSGWGKSTAAAYCANRHRAYYVECKSSWTKKALLLAIITEMGIAPAKTLYEMADQISEQLVLSQRPLIIDEMDHIVSKKAVEVVRDIYEGSNAAILLIGEEMLPAKLREWERFHNRMLSWVPAQPCNLDDAQALAQMYCSEVAIADDLMSRISDVSRGAARRICVNLESVRQAALSDGLDFIDLATWGDRPLYSGEAPKRRV</sequence>
<keyword evidence="4" id="KW-1185">Reference proteome</keyword>
<reference evidence="3 4" key="1">
    <citation type="submission" date="2019-04" db="EMBL/GenBank/DDBJ databases">
        <title>Natronospirillum operosus gen. nov., sp. nov., a haloalkaliphilic satellite isolated from decaying biomass of laboratory culture of cyanobacterium Geitlerinema sp. and proposal of Natronospirillaceae fam. nov. and Saccharospirillaceae fam. nov.</title>
        <authorList>
            <person name="Kevbrin V."/>
            <person name="Boltyanskaya Y."/>
            <person name="Koziaeva V."/>
            <person name="Grouzdev D.S."/>
            <person name="Park M."/>
            <person name="Cho J."/>
        </authorList>
    </citation>
    <scope>NUCLEOTIDE SEQUENCE [LARGE SCALE GENOMIC DNA]</scope>
    <source>
        <strain evidence="3 4">G-116</strain>
    </source>
</reference>
<dbReference type="GO" id="GO:0016887">
    <property type="term" value="F:ATP hydrolysis activity"/>
    <property type="evidence" value="ECO:0007669"/>
    <property type="project" value="InterPro"/>
</dbReference>
<dbReference type="OrthoDB" id="9797061at2"/>
<dbReference type="PANTHER" id="PTHR35894">
    <property type="entry name" value="GENERAL SECRETION PATHWAY PROTEIN A-RELATED"/>
    <property type="match status" value="1"/>
</dbReference>
<dbReference type="PANTHER" id="PTHR35894:SF5">
    <property type="entry name" value="MU-LIKE PROPHAGE FLUMU DNA TRANSPOSITION PROTEIN B"/>
    <property type="match status" value="1"/>
</dbReference>